<keyword evidence="6" id="KW-1185">Reference proteome</keyword>
<evidence type="ECO:0000256" key="1">
    <source>
        <dbReference type="PIRSR" id="PIRSR015753-1"/>
    </source>
</evidence>
<dbReference type="SFLD" id="SFLDS00019">
    <property type="entry name" value="Glutathione_Transferase_(cytos"/>
    <property type="match status" value="1"/>
</dbReference>
<sequence length="297" mass="33879">MPSYTHQIEVDGQYKPEANRYHLYLNKGCPFAHRTHIALYLKGLEDAIDVSYTEPGMGPNGWIFSNAEQQTAGSTVDKVNGFVGAREIYLKNDPAYEGKYTVPVLWDTKTSTIVNNESAEILRIFNNQLNNLAKHPEVDLYPESLKSKIDELFTIYNASIIMGVYGPGYATTQADYETKTDKFFAALDDLEKHLGTTRYVAGSQLTELDIKLFVTLIRFEPAYYGAYKLNLKTIHDYPVISNYLKDLYQKPQFNKTVDFDHIKKIYYLSPNAPSPKIVPRGPNVDWLKTQHNRANLD</sequence>
<dbReference type="PIRSF" id="PIRSF015753">
    <property type="entry name" value="GST"/>
    <property type="match status" value="1"/>
</dbReference>
<accession>D3BS36</accession>
<dbReference type="InterPro" id="IPR010987">
    <property type="entry name" value="Glutathione-S-Trfase_C-like"/>
</dbReference>
<evidence type="ECO:0000259" key="4">
    <source>
        <dbReference type="PROSITE" id="PS50405"/>
    </source>
</evidence>
<dbReference type="PANTHER" id="PTHR32419:SF6">
    <property type="entry name" value="GLUTATHIONE S-TRANSFERASE OMEGA-LIKE 1-RELATED"/>
    <property type="match status" value="1"/>
</dbReference>
<dbReference type="InterPro" id="IPR040079">
    <property type="entry name" value="Glutathione_S-Trfase"/>
</dbReference>
<name>D3BS36_HETP5</name>
<dbReference type="Pfam" id="PF13410">
    <property type="entry name" value="GST_C_2"/>
    <property type="match status" value="1"/>
</dbReference>
<dbReference type="Pfam" id="PF13409">
    <property type="entry name" value="GST_N_2"/>
    <property type="match status" value="1"/>
</dbReference>
<dbReference type="PROSITE" id="PS50405">
    <property type="entry name" value="GST_CTER"/>
    <property type="match status" value="1"/>
</dbReference>
<dbReference type="CDD" id="cd03190">
    <property type="entry name" value="GST_C_Omega_like"/>
    <property type="match status" value="1"/>
</dbReference>
<dbReference type="InterPro" id="IPR036249">
    <property type="entry name" value="Thioredoxin-like_sf"/>
</dbReference>
<dbReference type="InterPro" id="IPR004045">
    <property type="entry name" value="Glutathione_S-Trfase_N"/>
</dbReference>
<dbReference type="InterPro" id="IPR047047">
    <property type="entry name" value="GST_Omega-like_C"/>
</dbReference>
<dbReference type="GeneID" id="31366297"/>
<feature type="binding site" evidence="2">
    <location>
        <position position="62"/>
    </location>
    <ligand>
        <name>glutathione</name>
        <dbReference type="ChEBI" id="CHEBI:57925"/>
    </ligand>
</feature>
<dbReference type="PANTHER" id="PTHR32419">
    <property type="entry name" value="GLUTATHIONYL-HYDROQUINONE REDUCTASE"/>
    <property type="match status" value="1"/>
</dbReference>
<feature type="binding site" evidence="2">
    <location>
        <begin position="117"/>
        <end position="118"/>
    </location>
    <ligand>
        <name>glutathione</name>
        <dbReference type="ChEBI" id="CHEBI:57925"/>
    </ligand>
</feature>
<protein>
    <recommendedName>
        <fullName evidence="4">GST C-terminal domain-containing protein</fullName>
    </recommendedName>
</protein>
<evidence type="ECO:0000313" key="6">
    <source>
        <dbReference type="Proteomes" id="UP000001396"/>
    </source>
</evidence>
<feature type="site" description="Lowers pKa of active site Cys" evidence="3">
    <location>
        <position position="266"/>
    </location>
</feature>
<feature type="domain" description="GST C-terminal" evidence="4">
    <location>
        <begin position="131"/>
        <end position="274"/>
    </location>
</feature>
<dbReference type="SUPFAM" id="SSF47616">
    <property type="entry name" value="GST C-terminal domain-like"/>
    <property type="match status" value="1"/>
</dbReference>
<feature type="active site" description="Nucleophile" evidence="1">
    <location>
        <position position="29"/>
    </location>
</feature>
<evidence type="ECO:0000313" key="5">
    <source>
        <dbReference type="EMBL" id="EFA75773.1"/>
    </source>
</evidence>
<dbReference type="OMA" id="HLTEYPN"/>
<evidence type="ECO:0000256" key="2">
    <source>
        <dbReference type="PIRSR" id="PIRSR015753-2"/>
    </source>
</evidence>
<dbReference type="Gene3D" id="1.20.1050.10">
    <property type="match status" value="1"/>
</dbReference>
<dbReference type="SFLD" id="SFLDG01148">
    <property type="entry name" value="Xi_(cytGST)"/>
    <property type="match status" value="1"/>
</dbReference>
<dbReference type="InterPro" id="IPR016639">
    <property type="entry name" value="GST_Omega/GSH"/>
</dbReference>
<dbReference type="AlphaFoldDB" id="D3BS36"/>
<feature type="site" description="Lowers pKa of active site Cys" evidence="3">
    <location>
        <position position="223"/>
    </location>
</feature>
<proteinExistence type="predicted"/>
<dbReference type="STRING" id="670386.D3BS36"/>
<dbReference type="SUPFAM" id="SSF52833">
    <property type="entry name" value="Thioredoxin-like"/>
    <property type="match status" value="1"/>
</dbReference>
<gene>
    <name evidence="5" type="ORF">PPL_10828</name>
</gene>
<dbReference type="InParanoid" id="D3BS36"/>
<organism evidence="5 6">
    <name type="scientific">Heterostelium pallidum (strain ATCC 26659 / Pp 5 / PN500)</name>
    <name type="common">Cellular slime mold</name>
    <name type="synonym">Polysphondylium pallidum</name>
    <dbReference type="NCBI Taxonomy" id="670386"/>
    <lineage>
        <taxon>Eukaryota</taxon>
        <taxon>Amoebozoa</taxon>
        <taxon>Evosea</taxon>
        <taxon>Eumycetozoa</taxon>
        <taxon>Dictyostelia</taxon>
        <taxon>Acytosteliales</taxon>
        <taxon>Acytosteliaceae</taxon>
        <taxon>Heterostelium</taxon>
    </lineage>
</organism>
<evidence type="ECO:0000256" key="3">
    <source>
        <dbReference type="PIRSR" id="PIRSR015753-3"/>
    </source>
</evidence>
<comment type="caution">
    <text evidence="5">The sequence shown here is derived from an EMBL/GenBank/DDBJ whole genome shotgun (WGS) entry which is preliminary data.</text>
</comment>
<feature type="active site" description="Proton donor/acceptor" evidence="1">
    <location>
        <position position="165"/>
    </location>
</feature>
<reference evidence="5 6" key="1">
    <citation type="journal article" date="2011" name="Genome Res.">
        <title>Phylogeny-wide analysis of social amoeba genomes highlights ancient origins for complex intercellular communication.</title>
        <authorList>
            <person name="Heidel A.J."/>
            <person name="Lawal H.M."/>
            <person name="Felder M."/>
            <person name="Schilde C."/>
            <person name="Helps N.R."/>
            <person name="Tunggal B."/>
            <person name="Rivero F."/>
            <person name="John U."/>
            <person name="Schleicher M."/>
            <person name="Eichinger L."/>
            <person name="Platzer M."/>
            <person name="Noegel A.A."/>
            <person name="Schaap P."/>
            <person name="Gloeckner G."/>
        </authorList>
    </citation>
    <scope>NUCLEOTIDE SEQUENCE [LARGE SCALE GENOMIC DNA]</scope>
    <source>
        <strain evidence="6">ATCC 26659 / Pp 5 / PN500</strain>
    </source>
</reference>
<feature type="binding site" evidence="2">
    <location>
        <begin position="99"/>
        <end position="102"/>
    </location>
    <ligand>
        <name>glutathione</name>
        <dbReference type="ChEBI" id="CHEBI:57925"/>
    </ligand>
</feature>
<dbReference type="GO" id="GO:0004364">
    <property type="term" value="F:glutathione transferase activity"/>
    <property type="evidence" value="ECO:0007669"/>
    <property type="project" value="InterPro"/>
</dbReference>
<dbReference type="Gene3D" id="3.40.30.10">
    <property type="entry name" value="Glutaredoxin"/>
    <property type="match status" value="1"/>
</dbReference>
<dbReference type="GO" id="GO:0005737">
    <property type="term" value="C:cytoplasm"/>
    <property type="evidence" value="ECO:0007669"/>
    <property type="project" value="TreeGrafter"/>
</dbReference>
<dbReference type="RefSeq" id="XP_020427907.1">
    <property type="nucleotide sequence ID" value="XM_020581591.1"/>
</dbReference>
<dbReference type="SFLD" id="SFLDG01206">
    <property type="entry name" value="Xi.1"/>
    <property type="match status" value="1"/>
</dbReference>
<dbReference type="EMBL" id="ADBJ01000051">
    <property type="protein sequence ID" value="EFA75773.1"/>
    <property type="molecule type" value="Genomic_DNA"/>
</dbReference>
<dbReference type="CDD" id="cd00570">
    <property type="entry name" value="GST_N_family"/>
    <property type="match status" value="1"/>
</dbReference>
<dbReference type="InterPro" id="IPR036282">
    <property type="entry name" value="Glutathione-S-Trfase_C_sf"/>
</dbReference>
<dbReference type="Proteomes" id="UP000001396">
    <property type="component" value="Unassembled WGS sequence"/>
</dbReference>